<dbReference type="Pfam" id="PF00072">
    <property type="entry name" value="Response_reg"/>
    <property type="match status" value="1"/>
</dbReference>
<evidence type="ECO:0000256" key="8">
    <source>
        <dbReference type="ARBA" id="ARBA00023012"/>
    </source>
</evidence>
<feature type="domain" description="Histidine kinase" evidence="13">
    <location>
        <begin position="261"/>
        <end position="481"/>
    </location>
</feature>
<keyword evidence="17" id="KW-1185">Reference proteome</keyword>
<feature type="modified residue" description="4-aspartylphosphate" evidence="11">
    <location>
        <position position="544"/>
    </location>
</feature>
<dbReference type="Pfam" id="PF08448">
    <property type="entry name" value="PAS_4"/>
    <property type="match status" value="1"/>
</dbReference>
<dbReference type="Gene3D" id="3.30.565.10">
    <property type="entry name" value="Histidine kinase-like ATPase, C-terminal domain"/>
    <property type="match status" value="1"/>
</dbReference>
<keyword evidence="12" id="KW-1133">Transmembrane helix</keyword>
<accession>A0A330HTU7</accession>
<feature type="modified residue" description="4-aspartylphosphate" evidence="11">
    <location>
        <position position="687"/>
    </location>
</feature>
<dbReference type="OrthoDB" id="9810730at2"/>
<dbReference type="InterPro" id="IPR035965">
    <property type="entry name" value="PAS-like_dom_sf"/>
</dbReference>
<protein>
    <recommendedName>
        <fullName evidence="10">Sensory/regulatory protein RpfC</fullName>
        <ecNumber evidence="2">2.7.13.3</ecNumber>
    </recommendedName>
</protein>
<dbReference type="EC" id="2.7.13.3" evidence="2"/>
<keyword evidence="4" id="KW-0808">Transferase</keyword>
<dbReference type="GO" id="GO:0005524">
    <property type="term" value="F:ATP binding"/>
    <property type="evidence" value="ECO:0007669"/>
    <property type="project" value="UniProtKB-KW"/>
</dbReference>
<dbReference type="InterPro" id="IPR003594">
    <property type="entry name" value="HATPase_dom"/>
</dbReference>
<dbReference type="Gene3D" id="3.40.50.2300">
    <property type="match status" value="2"/>
</dbReference>
<evidence type="ECO:0000259" key="13">
    <source>
        <dbReference type="PROSITE" id="PS50109"/>
    </source>
</evidence>
<evidence type="ECO:0000313" key="17">
    <source>
        <dbReference type="Proteomes" id="UP000251558"/>
    </source>
</evidence>
<feature type="domain" description="Response regulatory" evidence="14">
    <location>
        <begin position="634"/>
        <end position="757"/>
    </location>
</feature>
<keyword evidence="3 11" id="KW-0597">Phosphoprotein</keyword>
<dbReference type="SMART" id="SM00448">
    <property type="entry name" value="REC"/>
    <property type="match status" value="1"/>
</dbReference>
<dbReference type="SMART" id="SM00388">
    <property type="entry name" value="HisKA"/>
    <property type="match status" value="1"/>
</dbReference>
<dbReference type="CDD" id="cd00082">
    <property type="entry name" value="HisKA"/>
    <property type="match status" value="1"/>
</dbReference>
<keyword evidence="6 16" id="KW-0418">Kinase</keyword>
<dbReference type="Gene3D" id="3.30.450.20">
    <property type="entry name" value="PAS domain"/>
    <property type="match status" value="1"/>
</dbReference>
<sequence>MVADSDIRQGSKAADADRLILDAPRRQVLVAPPLAPDLPADRHEGLPFLTIVAIAVLAGLAHLTGAPIIVTVGLAAAALAGLAMHLRNRRDERRTATLLDETAARSRAEIETLADRMWEMQESEERFRGLIDALGDLVVHRDRDGHIVYANSVFASLVEVDARDLAGKTLSELGIDVGIVPDAAFSDHECLSSTDVAIRTPGGPRWFSWIELSVRDKDSGAVSHRAIARDITARKRAESSLITARERAEYASQAKSRFLATVSHEIRTPMNGIMGMAKLLADTDLSPEQRTYVGAVSTSASALLALIEDLLDYSKIEAGRFEPEPQPTSLREIADNIIELLAAKAFAKNIGLGCHVEPDVPQMITADPGRVRQVLLNLIGNAVKFTDTGGVLLTVARARTDTTDRICFTVADTGPGLREKDMERIFEEFEQSDGTSTRVHGGAGLGLAISKRLVAAMGGTISVSSRLGEGSEFVLEIPAVAATEPPPHRHNILADRRAVIVSKNAIEADAIARTIRAHGGIVEVAATPSQAAPFAAGCNVLLIDAALENADGRLLKRLRESGFVDCEAITLIAPTDRGMLGEFRASGYATFLARPVRGETLLRVLLTSHGSTLAQPQPQPRGAASARRRDQGLSVLIAEDNDINAMLARATLLKAGHRVKIVGNGKAAVDAVTDAGLKFRFDVVLMDLHMPVMDGLDAIAAIRRHEESMAMPPIPIMVLSADSQEKTRHAVLAHGASGFVTKPLDPDALVQAVEGQVAA</sequence>
<evidence type="ECO:0000256" key="1">
    <source>
        <dbReference type="ARBA" id="ARBA00000085"/>
    </source>
</evidence>
<evidence type="ECO:0000256" key="7">
    <source>
        <dbReference type="ARBA" id="ARBA00022840"/>
    </source>
</evidence>
<dbReference type="CDD" id="cd17546">
    <property type="entry name" value="REC_hyHK_CKI1_RcsC-like"/>
    <property type="match status" value="1"/>
</dbReference>
<evidence type="ECO:0000256" key="12">
    <source>
        <dbReference type="SAM" id="Phobius"/>
    </source>
</evidence>
<dbReference type="FunFam" id="3.30.565.10:FF:000010">
    <property type="entry name" value="Sensor histidine kinase RcsC"/>
    <property type="match status" value="1"/>
</dbReference>
<evidence type="ECO:0000256" key="2">
    <source>
        <dbReference type="ARBA" id="ARBA00012438"/>
    </source>
</evidence>
<dbReference type="SUPFAM" id="SSF55874">
    <property type="entry name" value="ATPase domain of HSP90 chaperone/DNA topoisomerase II/histidine kinase"/>
    <property type="match status" value="1"/>
</dbReference>
<keyword evidence="5" id="KW-0547">Nucleotide-binding</keyword>
<dbReference type="FunFam" id="1.10.287.130:FF:000002">
    <property type="entry name" value="Two-component osmosensing histidine kinase"/>
    <property type="match status" value="1"/>
</dbReference>
<dbReference type="EMBL" id="QMBP01000002">
    <property type="protein sequence ID" value="RAZ92136.1"/>
    <property type="molecule type" value="Genomic_DNA"/>
</dbReference>
<dbReference type="AlphaFoldDB" id="A0A330HTU7"/>
<comment type="catalytic activity">
    <reaction evidence="1">
        <text>ATP + protein L-histidine = ADP + protein N-phospho-L-histidine.</text>
        <dbReference type="EC" id="2.7.13.3"/>
    </reaction>
</comment>
<organism evidence="16 17">
    <name type="scientific">Mesorhizobium hawassense</name>
    <dbReference type="NCBI Taxonomy" id="1209954"/>
    <lineage>
        <taxon>Bacteria</taxon>
        <taxon>Pseudomonadati</taxon>
        <taxon>Pseudomonadota</taxon>
        <taxon>Alphaproteobacteria</taxon>
        <taxon>Hyphomicrobiales</taxon>
        <taxon>Phyllobacteriaceae</taxon>
        <taxon>Mesorhizobium</taxon>
    </lineage>
</organism>
<comment type="caution">
    <text evidence="16">The sequence shown here is derived from an EMBL/GenBank/DDBJ whole genome shotgun (WGS) entry which is preliminary data.</text>
</comment>
<evidence type="ECO:0000256" key="5">
    <source>
        <dbReference type="ARBA" id="ARBA00022741"/>
    </source>
</evidence>
<dbReference type="PRINTS" id="PR00344">
    <property type="entry name" value="BCTRLSENSOR"/>
</dbReference>
<evidence type="ECO:0000313" key="16">
    <source>
        <dbReference type="EMBL" id="RAZ92136.1"/>
    </source>
</evidence>
<dbReference type="InterPro" id="IPR013656">
    <property type="entry name" value="PAS_4"/>
</dbReference>
<dbReference type="InterPro" id="IPR036890">
    <property type="entry name" value="HATPase_C_sf"/>
</dbReference>
<feature type="transmembrane region" description="Helical" evidence="12">
    <location>
        <begin position="68"/>
        <end position="86"/>
    </location>
</feature>
<comment type="subunit">
    <text evidence="9">At low DSF concentrations, interacts with RpfF.</text>
</comment>
<dbReference type="NCBIfam" id="TIGR00229">
    <property type="entry name" value="sensory_box"/>
    <property type="match status" value="1"/>
</dbReference>
<dbReference type="SMART" id="SM00387">
    <property type="entry name" value="HATPase_c"/>
    <property type="match status" value="1"/>
</dbReference>
<evidence type="ECO:0000256" key="9">
    <source>
        <dbReference type="ARBA" id="ARBA00064003"/>
    </source>
</evidence>
<dbReference type="GO" id="GO:0000155">
    <property type="term" value="F:phosphorelay sensor kinase activity"/>
    <property type="evidence" value="ECO:0007669"/>
    <property type="project" value="InterPro"/>
</dbReference>
<evidence type="ECO:0000259" key="14">
    <source>
        <dbReference type="PROSITE" id="PS50110"/>
    </source>
</evidence>
<dbReference type="Proteomes" id="UP000251558">
    <property type="component" value="Unassembled WGS sequence"/>
</dbReference>
<dbReference type="InterPro" id="IPR004358">
    <property type="entry name" value="Sig_transdc_His_kin-like_C"/>
</dbReference>
<dbReference type="PANTHER" id="PTHR45339:SF5">
    <property type="entry name" value="HISTIDINE KINASE"/>
    <property type="match status" value="1"/>
</dbReference>
<dbReference type="CDD" id="cd16922">
    <property type="entry name" value="HATPase_EvgS-ArcB-TorS-like"/>
    <property type="match status" value="1"/>
</dbReference>
<dbReference type="Pfam" id="PF00512">
    <property type="entry name" value="HisKA"/>
    <property type="match status" value="1"/>
</dbReference>
<evidence type="ECO:0000256" key="3">
    <source>
        <dbReference type="ARBA" id="ARBA00022553"/>
    </source>
</evidence>
<evidence type="ECO:0000256" key="6">
    <source>
        <dbReference type="ARBA" id="ARBA00022777"/>
    </source>
</evidence>
<dbReference type="InterPro" id="IPR036097">
    <property type="entry name" value="HisK_dim/P_sf"/>
</dbReference>
<dbReference type="InterPro" id="IPR001789">
    <property type="entry name" value="Sig_transdc_resp-reg_receiver"/>
</dbReference>
<dbReference type="Pfam" id="PF02518">
    <property type="entry name" value="HATPase_c"/>
    <property type="match status" value="1"/>
</dbReference>
<dbReference type="PANTHER" id="PTHR45339">
    <property type="entry name" value="HYBRID SIGNAL TRANSDUCTION HISTIDINE KINASE J"/>
    <property type="match status" value="1"/>
</dbReference>
<evidence type="ECO:0000256" key="10">
    <source>
        <dbReference type="ARBA" id="ARBA00068150"/>
    </source>
</evidence>
<dbReference type="InterPro" id="IPR003661">
    <property type="entry name" value="HisK_dim/P_dom"/>
</dbReference>
<proteinExistence type="predicted"/>
<dbReference type="PROSITE" id="PS50110">
    <property type="entry name" value="RESPONSE_REGULATORY"/>
    <property type="match status" value="2"/>
</dbReference>
<evidence type="ECO:0000256" key="11">
    <source>
        <dbReference type="PROSITE-ProRule" id="PRU00169"/>
    </source>
</evidence>
<keyword evidence="8" id="KW-0902">Two-component regulatory system</keyword>
<dbReference type="Gene3D" id="1.10.287.130">
    <property type="match status" value="1"/>
</dbReference>
<dbReference type="SUPFAM" id="SSF55785">
    <property type="entry name" value="PYP-like sensor domain (PAS domain)"/>
    <property type="match status" value="1"/>
</dbReference>
<keyword evidence="12" id="KW-0812">Transmembrane</keyword>
<dbReference type="SUPFAM" id="SSF52172">
    <property type="entry name" value="CheY-like"/>
    <property type="match status" value="2"/>
</dbReference>
<dbReference type="SUPFAM" id="SSF47384">
    <property type="entry name" value="Homodimeric domain of signal transducing histidine kinase"/>
    <property type="match status" value="1"/>
</dbReference>
<dbReference type="RefSeq" id="WP_112096605.1">
    <property type="nucleotide sequence ID" value="NZ_QMBP01000002.1"/>
</dbReference>
<feature type="domain" description="Response regulatory" evidence="14">
    <location>
        <begin position="497"/>
        <end position="609"/>
    </location>
</feature>
<name>A0A330HTU7_9HYPH</name>
<keyword evidence="12" id="KW-0472">Membrane</keyword>
<keyword evidence="7" id="KW-0067">ATP-binding</keyword>
<dbReference type="InterPro" id="IPR000014">
    <property type="entry name" value="PAS"/>
</dbReference>
<dbReference type="InterPro" id="IPR005467">
    <property type="entry name" value="His_kinase_dom"/>
</dbReference>
<evidence type="ECO:0000259" key="15">
    <source>
        <dbReference type="PROSITE" id="PS50112"/>
    </source>
</evidence>
<evidence type="ECO:0000256" key="4">
    <source>
        <dbReference type="ARBA" id="ARBA00022679"/>
    </source>
</evidence>
<gene>
    <name evidence="16" type="ORF">DPM33_06765</name>
</gene>
<feature type="domain" description="PAS" evidence="15">
    <location>
        <begin position="123"/>
        <end position="170"/>
    </location>
</feature>
<dbReference type="PROSITE" id="PS50109">
    <property type="entry name" value="HIS_KIN"/>
    <property type="match status" value="1"/>
</dbReference>
<dbReference type="PROSITE" id="PS50112">
    <property type="entry name" value="PAS"/>
    <property type="match status" value="1"/>
</dbReference>
<reference evidence="16 17" key="1">
    <citation type="submission" date="2018-07" db="EMBL/GenBank/DDBJ databases">
        <title>Diversity of Mesorhizobium strains in Brazil.</title>
        <authorList>
            <person name="Helene L.C.F."/>
            <person name="Dall'Agnol R."/>
            <person name="Delamuta J.R.M."/>
            <person name="Hungria M."/>
        </authorList>
    </citation>
    <scope>NUCLEOTIDE SEQUENCE [LARGE SCALE GENOMIC DNA]</scope>
    <source>
        <strain evidence="16 17">AC99b</strain>
    </source>
</reference>
<dbReference type="InterPro" id="IPR011006">
    <property type="entry name" value="CheY-like_superfamily"/>
</dbReference>